<dbReference type="AlphaFoldDB" id="K7E4R7"/>
<keyword evidence="2" id="KW-0812">Transmembrane</keyword>
<feature type="domain" description="Ig-like" evidence="11">
    <location>
        <begin position="4"/>
        <end position="116"/>
    </location>
</feature>
<feature type="chain" id="PRO_5023860563" description="Ig-like domain-containing protein" evidence="10">
    <location>
        <begin position="20"/>
        <end position="132"/>
    </location>
</feature>
<dbReference type="InParanoid" id="K7E4R7"/>
<comment type="similarity">
    <text evidence="9">Belongs to the immunoglobulin superfamily. TIM family.</text>
</comment>
<keyword evidence="3 10" id="KW-0732">Signal</keyword>
<evidence type="ECO:0000313" key="12">
    <source>
        <dbReference type="Ensembl" id="ENSMODP00000040769.2"/>
    </source>
</evidence>
<dbReference type="InterPro" id="IPR013783">
    <property type="entry name" value="Ig-like_fold"/>
</dbReference>
<keyword evidence="5" id="KW-0472">Membrane</keyword>
<dbReference type="InterPro" id="IPR036179">
    <property type="entry name" value="Ig-like_dom_sf"/>
</dbReference>
<keyword evidence="7" id="KW-0325">Glycoprotein</keyword>
<dbReference type="OMA" id="ILHTNGR"/>
<dbReference type="GeneTree" id="ENSGT00940000154444"/>
<dbReference type="InterPro" id="IPR013106">
    <property type="entry name" value="Ig_V-set"/>
</dbReference>
<evidence type="ECO:0000256" key="5">
    <source>
        <dbReference type="ARBA" id="ARBA00023136"/>
    </source>
</evidence>
<sequence length="132" mass="14807">SFLPSFLLSFLLLHKDTLTAKVGQTILLPCTYVVKSEPVHMCWGRQCNLLSCGQVVLRTDGQKVTYKKEKRYQLEGDQRRGNVSLTIENVAEADSGEYCCRIEFPGPLNDQKTSMNLVVKSDEHGDCSHEIG</sequence>
<dbReference type="Gene3D" id="2.60.40.10">
    <property type="entry name" value="Immunoglobulins"/>
    <property type="match status" value="1"/>
</dbReference>
<evidence type="ECO:0000313" key="13">
    <source>
        <dbReference type="Proteomes" id="UP000002280"/>
    </source>
</evidence>
<evidence type="ECO:0000256" key="9">
    <source>
        <dbReference type="ARBA" id="ARBA00038203"/>
    </source>
</evidence>
<evidence type="ECO:0000256" key="2">
    <source>
        <dbReference type="ARBA" id="ARBA00022692"/>
    </source>
</evidence>
<keyword evidence="13" id="KW-1185">Reference proteome</keyword>
<dbReference type="eggNOG" id="ENOG502S454">
    <property type="taxonomic scope" value="Eukaryota"/>
</dbReference>
<evidence type="ECO:0000259" key="11">
    <source>
        <dbReference type="PROSITE" id="PS50835"/>
    </source>
</evidence>
<dbReference type="Ensembl" id="ENSMODT00000043877.2">
    <property type="protein sequence ID" value="ENSMODP00000040769.2"/>
    <property type="gene ID" value="ENSMODG00000027773.2"/>
</dbReference>
<evidence type="ECO:0000256" key="4">
    <source>
        <dbReference type="ARBA" id="ARBA00022989"/>
    </source>
</evidence>
<evidence type="ECO:0000256" key="1">
    <source>
        <dbReference type="ARBA" id="ARBA00004479"/>
    </source>
</evidence>
<comment type="subcellular location">
    <subcellularLocation>
        <location evidence="1">Membrane</location>
        <topology evidence="1">Single-pass type I membrane protein</topology>
    </subcellularLocation>
</comment>
<reference evidence="12" key="2">
    <citation type="submission" date="2025-08" db="UniProtKB">
        <authorList>
            <consortium name="Ensembl"/>
        </authorList>
    </citation>
    <scope>IDENTIFICATION</scope>
</reference>
<name>K7E4R7_MONDO</name>
<protein>
    <recommendedName>
        <fullName evidence="11">Ig-like domain-containing protein</fullName>
    </recommendedName>
</protein>
<dbReference type="Bgee" id="ENSMODG00000027773">
    <property type="expression patterns" value="Expressed in blood and 10 other cell types or tissues"/>
</dbReference>
<dbReference type="FunFam" id="2.60.40.10:FF:000774">
    <property type="entry name" value="Hepatitis A virus cellular receptor 1"/>
    <property type="match status" value="1"/>
</dbReference>
<evidence type="ECO:0000256" key="8">
    <source>
        <dbReference type="ARBA" id="ARBA00023319"/>
    </source>
</evidence>
<evidence type="ECO:0000256" key="10">
    <source>
        <dbReference type="SAM" id="SignalP"/>
    </source>
</evidence>
<dbReference type="GO" id="GO:0016020">
    <property type="term" value="C:membrane"/>
    <property type="evidence" value="ECO:0007669"/>
    <property type="project" value="UniProtKB-SubCell"/>
</dbReference>
<organism evidence="12 13">
    <name type="scientific">Monodelphis domestica</name>
    <name type="common">Gray short-tailed opossum</name>
    <dbReference type="NCBI Taxonomy" id="13616"/>
    <lineage>
        <taxon>Eukaryota</taxon>
        <taxon>Metazoa</taxon>
        <taxon>Chordata</taxon>
        <taxon>Craniata</taxon>
        <taxon>Vertebrata</taxon>
        <taxon>Euteleostomi</taxon>
        <taxon>Mammalia</taxon>
        <taxon>Metatheria</taxon>
        <taxon>Didelphimorphia</taxon>
        <taxon>Didelphidae</taxon>
        <taxon>Monodelphis</taxon>
    </lineage>
</organism>
<dbReference type="HOGENOM" id="CLU_047504_2_0_1"/>
<dbReference type="InterPro" id="IPR007110">
    <property type="entry name" value="Ig-like_dom"/>
</dbReference>
<keyword evidence="6" id="KW-1015">Disulfide bond</keyword>
<dbReference type="PANTHER" id="PTHR46608">
    <property type="entry name" value="T-CELL IMMUNOGLOBULIN AND MUCIN DOMAIN-CONTAINING PROTEIN 4"/>
    <property type="match status" value="1"/>
</dbReference>
<evidence type="ECO:0000256" key="3">
    <source>
        <dbReference type="ARBA" id="ARBA00022729"/>
    </source>
</evidence>
<dbReference type="InterPro" id="IPR003599">
    <property type="entry name" value="Ig_sub"/>
</dbReference>
<evidence type="ECO:0000256" key="6">
    <source>
        <dbReference type="ARBA" id="ARBA00023157"/>
    </source>
</evidence>
<proteinExistence type="inferred from homology"/>
<dbReference type="PANTHER" id="PTHR46608:SF3">
    <property type="entry name" value="T-CELL IMMUNOGLOBULIN AND MUCIN DOMAIN-CONTAINING PROTEIN 4"/>
    <property type="match status" value="1"/>
</dbReference>
<dbReference type="Proteomes" id="UP000002280">
    <property type="component" value="Chromosome 1"/>
</dbReference>
<dbReference type="SMART" id="SM00409">
    <property type="entry name" value="IG"/>
    <property type="match status" value="1"/>
</dbReference>
<dbReference type="SUPFAM" id="SSF48726">
    <property type="entry name" value="Immunoglobulin"/>
    <property type="match status" value="1"/>
</dbReference>
<feature type="signal peptide" evidence="10">
    <location>
        <begin position="1"/>
        <end position="19"/>
    </location>
</feature>
<keyword evidence="4" id="KW-1133">Transmembrane helix</keyword>
<dbReference type="PROSITE" id="PS50835">
    <property type="entry name" value="IG_LIKE"/>
    <property type="match status" value="1"/>
</dbReference>
<accession>K7E4R7</accession>
<dbReference type="Pfam" id="PF07686">
    <property type="entry name" value="V-set"/>
    <property type="match status" value="1"/>
</dbReference>
<reference evidence="12 13" key="1">
    <citation type="journal article" date="2007" name="Nature">
        <title>Genome of the marsupial Monodelphis domestica reveals innovation in non-coding sequences.</title>
        <authorList>
            <person name="Mikkelsen T.S."/>
            <person name="Wakefield M.J."/>
            <person name="Aken B."/>
            <person name="Amemiya C.T."/>
            <person name="Chang J.L."/>
            <person name="Duke S."/>
            <person name="Garber M."/>
            <person name="Gentles A.J."/>
            <person name="Goodstadt L."/>
            <person name="Heger A."/>
            <person name="Jurka J."/>
            <person name="Kamal M."/>
            <person name="Mauceli E."/>
            <person name="Searle S.M."/>
            <person name="Sharpe T."/>
            <person name="Baker M.L."/>
            <person name="Batzer M.A."/>
            <person name="Benos P.V."/>
            <person name="Belov K."/>
            <person name="Clamp M."/>
            <person name="Cook A."/>
            <person name="Cuff J."/>
            <person name="Das R."/>
            <person name="Davidow L."/>
            <person name="Deakin J.E."/>
            <person name="Fazzari M.J."/>
            <person name="Glass J.L."/>
            <person name="Grabherr M."/>
            <person name="Greally J.M."/>
            <person name="Gu W."/>
            <person name="Hore T.A."/>
            <person name="Huttley G.A."/>
            <person name="Kleber M."/>
            <person name="Jirtle R.L."/>
            <person name="Koina E."/>
            <person name="Lee J.T."/>
            <person name="Mahony S."/>
            <person name="Marra M.A."/>
            <person name="Miller R.D."/>
            <person name="Nicholls R.D."/>
            <person name="Oda M."/>
            <person name="Papenfuss A.T."/>
            <person name="Parra Z.E."/>
            <person name="Pollock D.D."/>
            <person name="Ray D.A."/>
            <person name="Schein J.E."/>
            <person name="Speed T.P."/>
            <person name="Thompson K."/>
            <person name="VandeBerg J.L."/>
            <person name="Wade C.M."/>
            <person name="Walker J.A."/>
            <person name="Waters P.D."/>
            <person name="Webber C."/>
            <person name="Weidman J.R."/>
            <person name="Xie X."/>
            <person name="Zody M.C."/>
            <person name="Baldwin J."/>
            <person name="Abdouelleil A."/>
            <person name="Abdulkadir J."/>
            <person name="Abebe A."/>
            <person name="Abera B."/>
            <person name="Abreu J."/>
            <person name="Acer S.C."/>
            <person name="Aftuck L."/>
            <person name="Alexander A."/>
            <person name="An P."/>
            <person name="Anderson E."/>
            <person name="Anderson S."/>
            <person name="Arachi H."/>
            <person name="Azer M."/>
            <person name="Bachantsang P."/>
            <person name="Barry A."/>
            <person name="Bayul T."/>
            <person name="Berlin A."/>
            <person name="Bessette D."/>
            <person name="Bloom T."/>
            <person name="Bloom T."/>
            <person name="Boguslavskiy L."/>
            <person name="Bonnet C."/>
            <person name="Boukhgalter B."/>
            <person name="Bourzgui I."/>
            <person name="Brown A."/>
            <person name="Cahill P."/>
            <person name="Channer S."/>
            <person name="Cheshatsang Y."/>
            <person name="Chuda L."/>
            <person name="Citroen M."/>
            <person name="Collymore A."/>
            <person name="Cooke P."/>
            <person name="Costello M."/>
            <person name="D'Aco K."/>
            <person name="Daza R."/>
            <person name="De Haan G."/>
            <person name="DeGray S."/>
            <person name="DeMaso C."/>
            <person name="Dhargay N."/>
            <person name="Dooley K."/>
            <person name="Dooley E."/>
            <person name="Doricent M."/>
            <person name="Dorje P."/>
            <person name="Dorjee K."/>
            <person name="Dupes A."/>
            <person name="Elong R."/>
            <person name="Falk J."/>
            <person name="Farina A."/>
            <person name="Faro S."/>
            <person name="Ferguson D."/>
            <person name="Fisher S."/>
            <person name="Foley C.D."/>
            <person name="Franke A."/>
            <person name="Friedrich D."/>
            <person name="Gadbois L."/>
            <person name="Gearin G."/>
            <person name="Gearin C.R."/>
            <person name="Giannoukos G."/>
            <person name="Goode T."/>
            <person name="Graham J."/>
            <person name="Grandbois E."/>
            <person name="Grewal S."/>
            <person name="Gyaltsen K."/>
            <person name="Hafez N."/>
            <person name="Hagos B."/>
            <person name="Hall J."/>
            <person name="Henson C."/>
            <person name="Hollinger A."/>
            <person name="Honan T."/>
            <person name="Huard M.D."/>
            <person name="Hughes L."/>
            <person name="Hurhula B."/>
            <person name="Husby M.E."/>
            <person name="Kamat A."/>
            <person name="Kanga B."/>
            <person name="Kashin S."/>
            <person name="Khazanovich D."/>
            <person name="Kisner P."/>
            <person name="Lance K."/>
            <person name="Lara M."/>
            <person name="Lee W."/>
            <person name="Lennon N."/>
            <person name="Letendre F."/>
            <person name="LeVine R."/>
            <person name="Lipovsky A."/>
            <person name="Liu X."/>
            <person name="Liu J."/>
            <person name="Liu S."/>
            <person name="Lokyitsang T."/>
            <person name="Lokyitsang Y."/>
            <person name="Lubonja R."/>
            <person name="Lui A."/>
            <person name="MacDonald P."/>
            <person name="Magnisalis V."/>
            <person name="Maru K."/>
            <person name="Matthews C."/>
            <person name="McCusker W."/>
            <person name="McDonough S."/>
            <person name="Mehta T."/>
            <person name="Meldrim J."/>
            <person name="Meneus L."/>
            <person name="Mihai O."/>
            <person name="Mihalev A."/>
            <person name="Mihova T."/>
            <person name="Mittelman R."/>
            <person name="Mlenga V."/>
            <person name="Montmayeur A."/>
            <person name="Mulrain L."/>
            <person name="Navidi A."/>
            <person name="Naylor J."/>
            <person name="Negash T."/>
            <person name="Nguyen T."/>
            <person name="Nguyen N."/>
            <person name="Nicol R."/>
            <person name="Norbu C."/>
            <person name="Norbu N."/>
            <person name="Novod N."/>
            <person name="O'Neill B."/>
            <person name="Osman S."/>
            <person name="Markiewicz E."/>
            <person name="Oyono O.L."/>
            <person name="Patti C."/>
            <person name="Phunkhang P."/>
            <person name="Pierre F."/>
            <person name="Priest M."/>
            <person name="Raghuraman S."/>
            <person name="Rege F."/>
            <person name="Reyes R."/>
            <person name="Rise C."/>
            <person name="Rogov P."/>
            <person name="Ross K."/>
            <person name="Ryan E."/>
            <person name="Settipalli S."/>
            <person name="Shea T."/>
            <person name="Sherpa N."/>
            <person name="Shi L."/>
            <person name="Shih D."/>
            <person name="Sparrow T."/>
            <person name="Spaulding J."/>
            <person name="Stalker J."/>
            <person name="Stange-Thomann N."/>
            <person name="Stavropoulos S."/>
            <person name="Stone C."/>
            <person name="Strader C."/>
            <person name="Tesfaye S."/>
            <person name="Thomson T."/>
            <person name="Thoulutsang Y."/>
            <person name="Thoulutsang D."/>
            <person name="Topham K."/>
            <person name="Topping I."/>
            <person name="Tsamla T."/>
            <person name="Vassiliev H."/>
            <person name="Vo A."/>
            <person name="Wangchuk T."/>
            <person name="Wangdi T."/>
            <person name="Weiand M."/>
            <person name="Wilkinson J."/>
            <person name="Wilson A."/>
            <person name="Yadav S."/>
            <person name="Young G."/>
            <person name="Yu Q."/>
            <person name="Zembek L."/>
            <person name="Zhong D."/>
            <person name="Zimmer A."/>
            <person name="Zwirko Z."/>
            <person name="Jaffe D.B."/>
            <person name="Alvarez P."/>
            <person name="Brockman W."/>
            <person name="Butler J."/>
            <person name="Chin C."/>
            <person name="Gnerre S."/>
            <person name="MacCallum I."/>
            <person name="Graves J.A."/>
            <person name="Ponting C.P."/>
            <person name="Breen M."/>
            <person name="Samollow P.B."/>
            <person name="Lander E.S."/>
            <person name="Lindblad-Toh K."/>
        </authorList>
    </citation>
    <scope>NUCLEOTIDE SEQUENCE [LARGE SCALE GENOMIC DNA]</scope>
</reference>
<keyword evidence="8" id="KW-0393">Immunoglobulin domain</keyword>
<dbReference type="STRING" id="13616.ENSMODP00000040769"/>
<evidence type="ECO:0000256" key="7">
    <source>
        <dbReference type="ARBA" id="ARBA00023180"/>
    </source>
</evidence>
<reference evidence="12" key="3">
    <citation type="submission" date="2025-09" db="UniProtKB">
        <authorList>
            <consortium name="Ensembl"/>
        </authorList>
    </citation>
    <scope>IDENTIFICATION</scope>
</reference>